<dbReference type="InterPro" id="IPR032727">
    <property type="entry name" value="CLAMP"/>
</dbReference>
<dbReference type="Proteomes" id="UP001178461">
    <property type="component" value="Chromosome 3"/>
</dbReference>
<evidence type="ECO:0000313" key="2">
    <source>
        <dbReference type="EMBL" id="CAI5771481.1"/>
    </source>
</evidence>
<dbReference type="PANTHER" id="PTHR28457">
    <property type="entry name" value="COILED-COIL DOMAIN-CONTAINING PROTEIN 189"/>
    <property type="match status" value="1"/>
</dbReference>
<dbReference type="EMBL" id="OX395128">
    <property type="protein sequence ID" value="CAI5771481.1"/>
    <property type="molecule type" value="Genomic_DNA"/>
</dbReference>
<accession>A0AA35K5H9</accession>
<feature type="compositionally biased region" description="Basic and acidic residues" evidence="1">
    <location>
        <begin position="324"/>
        <end position="335"/>
    </location>
</feature>
<organism evidence="2 3">
    <name type="scientific">Podarcis lilfordi</name>
    <name type="common">Lilford's wall lizard</name>
    <dbReference type="NCBI Taxonomy" id="74358"/>
    <lineage>
        <taxon>Eukaryota</taxon>
        <taxon>Metazoa</taxon>
        <taxon>Chordata</taxon>
        <taxon>Craniata</taxon>
        <taxon>Vertebrata</taxon>
        <taxon>Euteleostomi</taxon>
        <taxon>Lepidosauria</taxon>
        <taxon>Squamata</taxon>
        <taxon>Bifurcata</taxon>
        <taxon>Unidentata</taxon>
        <taxon>Episquamata</taxon>
        <taxon>Laterata</taxon>
        <taxon>Lacertibaenia</taxon>
        <taxon>Lacertidae</taxon>
        <taxon>Podarcis</taxon>
    </lineage>
</organism>
<protein>
    <submittedName>
        <fullName evidence="2">Uncharacterized protein</fullName>
    </submittedName>
</protein>
<proteinExistence type="predicted"/>
<feature type="compositionally biased region" description="Basic and acidic residues" evidence="1">
    <location>
        <begin position="291"/>
        <end position="317"/>
    </location>
</feature>
<name>A0AA35K5H9_9SAUR</name>
<reference evidence="2" key="1">
    <citation type="submission" date="2022-12" db="EMBL/GenBank/DDBJ databases">
        <authorList>
            <person name="Alioto T."/>
            <person name="Alioto T."/>
            <person name="Gomez Garrido J."/>
        </authorList>
    </citation>
    <scope>NUCLEOTIDE SEQUENCE</scope>
</reference>
<sequence length="335" mass="38837">MAKLSAEGVEEVFQLPQKTGRQHLRDLLGWDEFDEVRDLRRSISLDIHYRSLVFATEKGLSWVAVAEVGRLAGELLEETIGLPVSQAIKLLQEKLAAFRVTLPDFHLRAVCDYFHNTFIKHYGLHQFVLAQERDRCQTFASLEVYAPPKPLPLRRGTEIRAWKYQQELAAVSAAEEEKQAEMERIRATLCKERENMLEEVYRSVRTQTATLEKETLMSLVREAIKAQVQSLHDIIQNEIQATFEILQLRLQKKALLLNPPAPYPPPYSPDGRKASKQKKLKELILEAQIKEKEKEEREKEKEREKEREKEKKAEKKAQKAAQKAAKDEKSKKKKK</sequence>
<dbReference type="AlphaFoldDB" id="A0AA35K5H9"/>
<evidence type="ECO:0000256" key="1">
    <source>
        <dbReference type="SAM" id="MobiDB-lite"/>
    </source>
</evidence>
<dbReference type="PANTHER" id="PTHR28457:SF2">
    <property type="entry name" value="SIMILAR TO 4930578I06RIK PROTEIN"/>
    <property type="match status" value="1"/>
</dbReference>
<keyword evidence="3" id="KW-1185">Reference proteome</keyword>
<feature type="region of interest" description="Disordered" evidence="1">
    <location>
        <begin position="260"/>
        <end position="279"/>
    </location>
</feature>
<feature type="region of interest" description="Disordered" evidence="1">
    <location>
        <begin position="291"/>
        <end position="335"/>
    </location>
</feature>
<gene>
    <name evidence="2" type="ORF">PODLI_1B014914</name>
</gene>
<evidence type="ECO:0000313" key="3">
    <source>
        <dbReference type="Proteomes" id="UP001178461"/>
    </source>
</evidence>